<protein>
    <submittedName>
        <fullName evidence="2">Uncharacterized protein</fullName>
    </submittedName>
</protein>
<evidence type="ECO:0000313" key="3">
    <source>
        <dbReference type="Proteomes" id="UP000800094"/>
    </source>
</evidence>
<dbReference type="RefSeq" id="XP_033689679.1">
    <property type="nucleotide sequence ID" value="XM_033819854.1"/>
</dbReference>
<gene>
    <name evidence="2" type="ORF">BU26DRAFT_143381</name>
</gene>
<name>A0A6A6IVT4_9PLEO</name>
<evidence type="ECO:0000256" key="1">
    <source>
        <dbReference type="SAM" id="MobiDB-lite"/>
    </source>
</evidence>
<dbReference type="AlphaFoldDB" id="A0A6A6IVT4"/>
<feature type="region of interest" description="Disordered" evidence="1">
    <location>
        <begin position="131"/>
        <end position="151"/>
    </location>
</feature>
<sequence length="218" mass="22672">MCRLVATITPARNGDAVDVAVAGREPLPTVSRAARLRVEQSNARLIMPASSRRSGSSCCSCDRVGVGSRSTALPVSSAAGWARWLQSASGKRLAQAIRLCVLLEARRARCSASISRCVFAAPYELISQTPMPPCAPERPPPGSPPGLLRPADAQHNLGRAIRQALSLEASRPLLARLPVLPFSPANNPPPAPLVPGALCADLASPVAAPEPSLDGLTA</sequence>
<reference evidence="2" key="1">
    <citation type="journal article" date="2020" name="Stud. Mycol.">
        <title>101 Dothideomycetes genomes: a test case for predicting lifestyles and emergence of pathogens.</title>
        <authorList>
            <person name="Haridas S."/>
            <person name="Albert R."/>
            <person name="Binder M."/>
            <person name="Bloem J."/>
            <person name="Labutti K."/>
            <person name="Salamov A."/>
            <person name="Andreopoulos B."/>
            <person name="Baker S."/>
            <person name="Barry K."/>
            <person name="Bills G."/>
            <person name="Bluhm B."/>
            <person name="Cannon C."/>
            <person name="Castanera R."/>
            <person name="Culley D."/>
            <person name="Daum C."/>
            <person name="Ezra D."/>
            <person name="Gonzalez J."/>
            <person name="Henrissat B."/>
            <person name="Kuo A."/>
            <person name="Liang C."/>
            <person name="Lipzen A."/>
            <person name="Lutzoni F."/>
            <person name="Magnuson J."/>
            <person name="Mondo S."/>
            <person name="Nolan M."/>
            <person name="Ohm R."/>
            <person name="Pangilinan J."/>
            <person name="Park H.-J."/>
            <person name="Ramirez L."/>
            <person name="Alfaro M."/>
            <person name="Sun H."/>
            <person name="Tritt A."/>
            <person name="Yoshinaga Y."/>
            <person name="Zwiers L.-H."/>
            <person name="Turgeon B."/>
            <person name="Goodwin S."/>
            <person name="Spatafora J."/>
            <person name="Crous P."/>
            <person name="Grigoriev I."/>
        </authorList>
    </citation>
    <scope>NUCLEOTIDE SEQUENCE</scope>
    <source>
        <strain evidence="2">CBS 122368</strain>
    </source>
</reference>
<organism evidence="2 3">
    <name type="scientific">Trematosphaeria pertusa</name>
    <dbReference type="NCBI Taxonomy" id="390896"/>
    <lineage>
        <taxon>Eukaryota</taxon>
        <taxon>Fungi</taxon>
        <taxon>Dikarya</taxon>
        <taxon>Ascomycota</taxon>
        <taxon>Pezizomycotina</taxon>
        <taxon>Dothideomycetes</taxon>
        <taxon>Pleosporomycetidae</taxon>
        <taxon>Pleosporales</taxon>
        <taxon>Massarineae</taxon>
        <taxon>Trematosphaeriaceae</taxon>
        <taxon>Trematosphaeria</taxon>
    </lineage>
</organism>
<keyword evidence="3" id="KW-1185">Reference proteome</keyword>
<dbReference type="Proteomes" id="UP000800094">
    <property type="component" value="Unassembled WGS sequence"/>
</dbReference>
<feature type="compositionally biased region" description="Pro residues" evidence="1">
    <location>
        <begin position="131"/>
        <end position="144"/>
    </location>
</feature>
<evidence type="ECO:0000313" key="2">
    <source>
        <dbReference type="EMBL" id="KAF2254675.1"/>
    </source>
</evidence>
<proteinExistence type="predicted"/>
<dbReference type="GeneID" id="54573184"/>
<accession>A0A6A6IVT4</accession>
<dbReference type="EMBL" id="ML987190">
    <property type="protein sequence ID" value="KAF2254675.1"/>
    <property type="molecule type" value="Genomic_DNA"/>
</dbReference>